<accession>A0A2H0WA41</accession>
<evidence type="ECO:0000259" key="1">
    <source>
        <dbReference type="Pfam" id="PF00717"/>
    </source>
</evidence>
<dbReference type="SUPFAM" id="SSF51306">
    <property type="entry name" value="LexA/Signal peptidase"/>
    <property type="match status" value="1"/>
</dbReference>
<protein>
    <recommendedName>
        <fullName evidence="1">Peptidase S24/S26A/S26B/S26C domain-containing protein</fullName>
    </recommendedName>
</protein>
<evidence type="ECO:0000313" key="3">
    <source>
        <dbReference type="Proteomes" id="UP000230093"/>
    </source>
</evidence>
<gene>
    <name evidence="2" type="ORF">COT75_01170</name>
</gene>
<dbReference type="Proteomes" id="UP000230093">
    <property type="component" value="Unassembled WGS sequence"/>
</dbReference>
<dbReference type="Pfam" id="PF00717">
    <property type="entry name" value="Peptidase_S24"/>
    <property type="match status" value="1"/>
</dbReference>
<feature type="domain" description="Peptidase S24/S26A/S26B/S26C" evidence="1">
    <location>
        <begin position="22"/>
        <end position="81"/>
    </location>
</feature>
<dbReference type="EMBL" id="PEZT01000006">
    <property type="protein sequence ID" value="PIS09522.1"/>
    <property type="molecule type" value="Genomic_DNA"/>
</dbReference>
<sequence length="155" mass="18010">MNIPSLKKKSLIKNHFIIKAPTKGGSMIPIIKEGSHLLVRLGPKQYQKGDIVVFLKEGQLAAHRIIKTKNSSLILKGDNNSDVDGFFEAKQLLGKVEKIIYPEYTIDLNNRKNQFLKHFFALYSRLNLKFPFLFKIRKLYKIPFLKKLYRFSIKS</sequence>
<dbReference type="InterPro" id="IPR036286">
    <property type="entry name" value="LexA/Signal_pep-like_sf"/>
</dbReference>
<dbReference type="Gene3D" id="2.10.109.10">
    <property type="entry name" value="Umud Fragment, subunit A"/>
    <property type="match status" value="1"/>
</dbReference>
<comment type="caution">
    <text evidence="2">The sequence shown here is derived from an EMBL/GenBank/DDBJ whole genome shotgun (WGS) entry which is preliminary data.</text>
</comment>
<evidence type="ECO:0000313" key="2">
    <source>
        <dbReference type="EMBL" id="PIS09522.1"/>
    </source>
</evidence>
<proteinExistence type="predicted"/>
<name>A0A2H0WA41_9BACT</name>
<organism evidence="2 3">
    <name type="scientific">Candidatus Beckwithbacteria bacterium CG10_big_fil_rev_8_21_14_0_10_34_10</name>
    <dbReference type="NCBI Taxonomy" id="1974495"/>
    <lineage>
        <taxon>Bacteria</taxon>
        <taxon>Candidatus Beckwithiibacteriota</taxon>
    </lineage>
</organism>
<dbReference type="CDD" id="cd06462">
    <property type="entry name" value="Peptidase_S24_S26"/>
    <property type="match status" value="1"/>
</dbReference>
<dbReference type="AlphaFoldDB" id="A0A2H0WA41"/>
<reference evidence="3" key="1">
    <citation type="submission" date="2017-09" db="EMBL/GenBank/DDBJ databases">
        <title>Depth-based differentiation of microbial function through sediment-hosted aquifers and enrichment of novel symbionts in the deep terrestrial subsurface.</title>
        <authorList>
            <person name="Probst A.J."/>
            <person name="Ladd B."/>
            <person name="Jarett J.K."/>
            <person name="Geller-Mcgrath D.E."/>
            <person name="Sieber C.M.K."/>
            <person name="Emerson J.B."/>
            <person name="Anantharaman K."/>
            <person name="Thomas B.C."/>
            <person name="Malmstrom R."/>
            <person name="Stieglmeier M."/>
            <person name="Klingl A."/>
            <person name="Woyke T."/>
            <person name="Ryan C.M."/>
            <person name="Banfield J.F."/>
        </authorList>
    </citation>
    <scope>NUCLEOTIDE SEQUENCE [LARGE SCALE GENOMIC DNA]</scope>
</reference>
<dbReference type="InterPro" id="IPR015927">
    <property type="entry name" value="Peptidase_S24_S26A/B/C"/>
</dbReference>